<dbReference type="Gene3D" id="3.40.50.1110">
    <property type="entry name" value="SGNH hydrolase"/>
    <property type="match status" value="1"/>
</dbReference>
<proteinExistence type="predicted"/>
<name>A0ABW0S9Q6_9RHOB</name>
<accession>A0ABW0S9Q6</accession>
<reference evidence="2" key="1">
    <citation type="journal article" date="2019" name="Int. J. Syst. Evol. Microbiol.">
        <title>The Global Catalogue of Microorganisms (GCM) 10K type strain sequencing project: providing services to taxonomists for standard genome sequencing and annotation.</title>
        <authorList>
            <consortium name="The Broad Institute Genomics Platform"/>
            <consortium name="The Broad Institute Genome Sequencing Center for Infectious Disease"/>
            <person name="Wu L."/>
            <person name="Ma J."/>
        </authorList>
    </citation>
    <scope>NUCLEOTIDE SEQUENCE [LARGE SCALE GENOMIC DNA]</scope>
    <source>
        <strain evidence="2">KACC 11588</strain>
    </source>
</reference>
<dbReference type="EMBL" id="JBHSNA010000003">
    <property type="protein sequence ID" value="MFC5565658.1"/>
    <property type="molecule type" value="Genomic_DNA"/>
</dbReference>
<dbReference type="InterPro" id="IPR036514">
    <property type="entry name" value="SGNH_hydro_sf"/>
</dbReference>
<keyword evidence="2" id="KW-1185">Reference proteome</keyword>
<dbReference type="RefSeq" id="WP_209838307.1">
    <property type="nucleotide sequence ID" value="NZ_JAGGJP010000003.1"/>
</dbReference>
<protein>
    <recommendedName>
        <fullName evidence="3">SGNH/GDSL hydrolase family protein</fullName>
    </recommendedName>
</protein>
<evidence type="ECO:0008006" key="3">
    <source>
        <dbReference type="Google" id="ProtNLM"/>
    </source>
</evidence>
<evidence type="ECO:0000313" key="2">
    <source>
        <dbReference type="Proteomes" id="UP001596056"/>
    </source>
</evidence>
<dbReference type="Proteomes" id="UP001596056">
    <property type="component" value="Unassembled WGS sequence"/>
</dbReference>
<gene>
    <name evidence="1" type="ORF">ACFPOC_04405</name>
</gene>
<evidence type="ECO:0000313" key="1">
    <source>
        <dbReference type="EMBL" id="MFC5565658.1"/>
    </source>
</evidence>
<sequence>MPDTTSVTTRSITIIGDSHIQAIKKALLDRTNAGAKPRISALRLTGKKQGDLTFDEAVAFAAQRGPEDILAVIRRGNFYNTLALIQHPQAFDLLEPGADAADLQEGAELVPHAVMKDFFTSTIQSGYVKMHRRLREASPAPVICLEVPPPKEDAEHIRRSAETFFVQNNIAEAGVTPAPIRLKLWKLQQSALAASCHELGIDYLPSPAGTRNERGFLRPEFYAPDATHANAAYGELVLRQLEAISRTPNAGLATVQEAIR</sequence>
<comment type="caution">
    <text evidence="1">The sequence shown here is derived from an EMBL/GenBank/DDBJ whole genome shotgun (WGS) entry which is preliminary data.</text>
</comment>
<organism evidence="1 2">
    <name type="scientific">Rubellimicrobium aerolatum</name>
    <dbReference type="NCBI Taxonomy" id="490979"/>
    <lineage>
        <taxon>Bacteria</taxon>
        <taxon>Pseudomonadati</taxon>
        <taxon>Pseudomonadota</taxon>
        <taxon>Alphaproteobacteria</taxon>
        <taxon>Rhodobacterales</taxon>
        <taxon>Roseobacteraceae</taxon>
        <taxon>Rubellimicrobium</taxon>
    </lineage>
</organism>